<keyword evidence="2" id="KW-1185">Reference proteome</keyword>
<gene>
    <name evidence="1" type="ORF">ACELLULO517_07565</name>
</gene>
<evidence type="ECO:0000313" key="2">
    <source>
        <dbReference type="Proteomes" id="UP000721844"/>
    </source>
</evidence>
<comment type="caution">
    <text evidence="1">The sequence shown here is derived from an EMBL/GenBank/DDBJ whole genome shotgun (WGS) entry which is preliminary data.</text>
</comment>
<organism evidence="1 2">
    <name type="scientific">Acidisoma cellulosilyticum</name>
    <dbReference type="NCBI Taxonomy" id="2802395"/>
    <lineage>
        <taxon>Bacteria</taxon>
        <taxon>Pseudomonadati</taxon>
        <taxon>Pseudomonadota</taxon>
        <taxon>Alphaproteobacteria</taxon>
        <taxon>Acetobacterales</taxon>
        <taxon>Acidocellaceae</taxon>
        <taxon>Acidisoma</taxon>
    </lineage>
</organism>
<evidence type="ECO:0000313" key="1">
    <source>
        <dbReference type="EMBL" id="MCB8880088.1"/>
    </source>
</evidence>
<protein>
    <submittedName>
        <fullName evidence="1">Uncharacterized protein</fullName>
    </submittedName>
</protein>
<dbReference type="AlphaFoldDB" id="A0A963Z1H3"/>
<dbReference type="EMBL" id="JAESVA010000002">
    <property type="protein sequence ID" value="MCB8880088.1"/>
    <property type="molecule type" value="Genomic_DNA"/>
</dbReference>
<proteinExistence type="predicted"/>
<reference evidence="1 2" key="1">
    <citation type="journal article" date="2021" name="Microorganisms">
        <title>Acidisoma silvae sp. nov. and Acidisomacellulosilytica sp. nov., Two Acidophilic Bacteria Isolated from Decaying Wood, Hydrolyzing Cellulose and Producing Poly-3-hydroxybutyrate.</title>
        <authorList>
            <person name="Mieszkin S."/>
            <person name="Pouder E."/>
            <person name="Uroz S."/>
            <person name="Simon-Colin C."/>
            <person name="Alain K."/>
        </authorList>
    </citation>
    <scope>NUCLEOTIDE SEQUENCE [LARGE SCALE GENOMIC DNA]</scope>
    <source>
        <strain evidence="1 2">HW T5.17</strain>
    </source>
</reference>
<name>A0A963Z1H3_9PROT</name>
<dbReference type="RefSeq" id="WP_227306695.1">
    <property type="nucleotide sequence ID" value="NZ_JAESVA010000002.1"/>
</dbReference>
<dbReference type="Proteomes" id="UP000721844">
    <property type="component" value="Unassembled WGS sequence"/>
</dbReference>
<sequence>MSNALAKIDGFLRLEKGWHYGSGVPVSRALVGRAKLLINLFHALGFPNVDAFPGVDGELMISAFEEGHCIEVTLELDGTFRLLHEDKGQEVFYEEGLSTYDLAKHFSFETTKAKRTEWYSSDLSTPVTTTSRLGSSRTWRLDQQRETQQFLALSRNAPVNEVAEYASMHVNTTNLSHTILQSSGFSTNPTFHKIAA</sequence>
<accession>A0A963Z1H3</accession>